<gene>
    <name evidence="2" type="ORF">K0U00_50645</name>
</gene>
<proteinExistence type="predicted"/>
<dbReference type="PROSITE" id="PS50106">
    <property type="entry name" value="PDZ"/>
    <property type="match status" value="1"/>
</dbReference>
<accession>A0ABS7CN04</accession>
<feature type="non-terminal residue" evidence="2">
    <location>
        <position position="105"/>
    </location>
</feature>
<feature type="non-terminal residue" evidence="2">
    <location>
        <position position="1"/>
    </location>
</feature>
<dbReference type="InterPro" id="IPR001478">
    <property type="entry name" value="PDZ"/>
</dbReference>
<dbReference type="Pfam" id="PF13180">
    <property type="entry name" value="PDZ_2"/>
    <property type="match status" value="1"/>
</dbReference>
<protein>
    <submittedName>
        <fullName evidence="2">PDZ domain-containing protein</fullName>
    </submittedName>
</protein>
<dbReference type="Proteomes" id="UP001519887">
    <property type="component" value="Unassembled WGS sequence"/>
</dbReference>
<evidence type="ECO:0000259" key="1">
    <source>
        <dbReference type="PROSITE" id="PS50106"/>
    </source>
</evidence>
<dbReference type="Gene3D" id="2.30.42.10">
    <property type="match status" value="1"/>
</dbReference>
<dbReference type="SUPFAM" id="SSF50156">
    <property type="entry name" value="PDZ domain-like"/>
    <property type="match status" value="1"/>
</dbReference>
<organism evidence="2 3">
    <name type="scientific">Paenibacillus sepulcri</name>
    <dbReference type="NCBI Taxonomy" id="359917"/>
    <lineage>
        <taxon>Bacteria</taxon>
        <taxon>Bacillati</taxon>
        <taxon>Bacillota</taxon>
        <taxon>Bacilli</taxon>
        <taxon>Bacillales</taxon>
        <taxon>Paenibacillaceae</taxon>
        <taxon>Paenibacillus</taxon>
    </lineage>
</organism>
<feature type="domain" description="PDZ" evidence="1">
    <location>
        <begin position="1"/>
        <end position="55"/>
    </location>
</feature>
<comment type="caution">
    <text evidence="2">The sequence shown here is derived from an EMBL/GenBank/DDBJ whole genome shotgun (WGS) entry which is preliminary data.</text>
</comment>
<evidence type="ECO:0000313" key="3">
    <source>
        <dbReference type="Proteomes" id="UP001519887"/>
    </source>
</evidence>
<evidence type="ECO:0000313" key="2">
    <source>
        <dbReference type="EMBL" id="MBW7462341.1"/>
    </source>
</evidence>
<sequence>IAQVMPESPAEGQLKPGDQLLAIDGHPVRSAAELTARMGEVNPGAEVAVKLKRDGNTTDAAVKTMASADDPKRAVFGIQVEDRVQADLPKKVDFRSYLVYQGGPS</sequence>
<dbReference type="EMBL" id="JAHZIK010003831">
    <property type="protein sequence ID" value="MBW7462341.1"/>
    <property type="molecule type" value="Genomic_DNA"/>
</dbReference>
<dbReference type="InterPro" id="IPR036034">
    <property type="entry name" value="PDZ_sf"/>
</dbReference>
<keyword evidence="3" id="KW-1185">Reference proteome</keyword>
<name>A0ABS7CN04_9BACL</name>
<reference evidence="2 3" key="1">
    <citation type="submission" date="2021-07" db="EMBL/GenBank/DDBJ databases">
        <title>Paenibacillus radiodurans sp. nov., isolated from the southeastern edge of Tengger Desert.</title>
        <authorList>
            <person name="Zhang G."/>
        </authorList>
    </citation>
    <scope>NUCLEOTIDE SEQUENCE [LARGE SCALE GENOMIC DNA]</scope>
    <source>
        <strain evidence="2 3">CCM 7311</strain>
    </source>
</reference>